<comment type="cofactor">
    <cofactor evidence="1">
        <name>FAD</name>
        <dbReference type="ChEBI" id="CHEBI:57692"/>
    </cofactor>
</comment>
<dbReference type="EMBL" id="UINC01040337">
    <property type="protein sequence ID" value="SVB40064.1"/>
    <property type="molecule type" value="Genomic_DNA"/>
</dbReference>
<evidence type="ECO:0000259" key="5">
    <source>
        <dbReference type="Pfam" id="PF01266"/>
    </source>
</evidence>
<reference evidence="6" key="1">
    <citation type="submission" date="2018-05" db="EMBL/GenBank/DDBJ databases">
        <authorList>
            <person name="Lanie J.A."/>
            <person name="Ng W.-L."/>
            <person name="Kazmierczak K.M."/>
            <person name="Andrzejewski T.M."/>
            <person name="Davidsen T.M."/>
            <person name="Wayne K.J."/>
            <person name="Tettelin H."/>
            <person name="Glass J.I."/>
            <person name="Rusch D."/>
            <person name="Podicherti R."/>
            <person name="Tsui H.-C.T."/>
            <person name="Winkler M.E."/>
        </authorList>
    </citation>
    <scope>NUCLEOTIDE SEQUENCE</scope>
</reference>
<feature type="domain" description="FAD dependent oxidoreductase" evidence="5">
    <location>
        <begin position="2"/>
        <end position="303"/>
    </location>
</feature>
<evidence type="ECO:0000256" key="2">
    <source>
        <dbReference type="ARBA" id="ARBA00022630"/>
    </source>
</evidence>
<dbReference type="Gene3D" id="3.50.50.60">
    <property type="entry name" value="FAD/NAD(P)-binding domain"/>
    <property type="match status" value="1"/>
</dbReference>
<evidence type="ECO:0000256" key="4">
    <source>
        <dbReference type="ARBA" id="ARBA00023002"/>
    </source>
</evidence>
<protein>
    <recommendedName>
        <fullName evidence="5">FAD dependent oxidoreductase domain-containing protein</fullName>
    </recommendedName>
</protein>
<keyword evidence="4" id="KW-0560">Oxidoreductase</keyword>
<gene>
    <name evidence="6" type="ORF">METZ01_LOCUS192918</name>
</gene>
<evidence type="ECO:0000256" key="3">
    <source>
        <dbReference type="ARBA" id="ARBA00022827"/>
    </source>
</evidence>
<dbReference type="Gene3D" id="3.30.9.10">
    <property type="entry name" value="D-Amino Acid Oxidase, subunit A, domain 2"/>
    <property type="match status" value="1"/>
</dbReference>
<dbReference type="Pfam" id="PF01266">
    <property type="entry name" value="DAO"/>
    <property type="match status" value="1"/>
</dbReference>
<keyword evidence="2" id="KW-0285">Flavoprotein</keyword>
<dbReference type="PANTHER" id="PTHR10961">
    <property type="entry name" value="PEROXISOMAL SARCOSINE OXIDASE"/>
    <property type="match status" value="1"/>
</dbReference>
<dbReference type="InterPro" id="IPR036188">
    <property type="entry name" value="FAD/NAD-bd_sf"/>
</dbReference>
<feature type="non-terminal residue" evidence="6">
    <location>
        <position position="314"/>
    </location>
</feature>
<dbReference type="SUPFAM" id="SSF51905">
    <property type="entry name" value="FAD/NAD(P)-binding domain"/>
    <property type="match status" value="1"/>
</dbReference>
<keyword evidence="3" id="KW-0274">FAD</keyword>
<dbReference type="InterPro" id="IPR006076">
    <property type="entry name" value="FAD-dep_OxRdtase"/>
</dbReference>
<dbReference type="PANTHER" id="PTHR10961:SF7">
    <property type="entry name" value="FAD DEPENDENT OXIDOREDUCTASE DOMAIN-CONTAINING PROTEIN"/>
    <property type="match status" value="1"/>
</dbReference>
<evidence type="ECO:0000313" key="6">
    <source>
        <dbReference type="EMBL" id="SVB40064.1"/>
    </source>
</evidence>
<accession>A0A382DQ07</accession>
<dbReference type="AlphaFoldDB" id="A0A382DQ07"/>
<proteinExistence type="predicted"/>
<sequence length="314" mass="34623">MYHLQRLGLSRVGLVERFGCDHSRGSSHSPSRITRSAYVNVDYVRLMQVAHSQEWPRLEADAGERLILPAEGCFFGPAEGKFDDYARAATEAGVDCEVLDVNEARNRFPMFRFPTAVGAVHDHTAGVIAAARTMTALARLAEAAGASLMWDTRVLEVDVTAGPVRLTVQQRDKHIELQAERVLICPGPWATRLLPFLASRLQVALQTVGYFVLSGSQSDFGVGHWPVWGNLGAPDGEIFYGLPAFGREGIKIARHVTSGTAHDPDLIPEQVDPAEIDRLREFLAREFVPSVERLVGAEHCLYTNTSTEDYIVDL</sequence>
<dbReference type="GO" id="GO:0050660">
    <property type="term" value="F:flavin adenine dinucleotide binding"/>
    <property type="evidence" value="ECO:0007669"/>
    <property type="project" value="InterPro"/>
</dbReference>
<organism evidence="6">
    <name type="scientific">marine metagenome</name>
    <dbReference type="NCBI Taxonomy" id="408172"/>
    <lineage>
        <taxon>unclassified sequences</taxon>
        <taxon>metagenomes</taxon>
        <taxon>ecological metagenomes</taxon>
    </lineage>
</organism>
<name>A0A382DQ07_9ZZZZ</name>
<evidence type="ECO:0000256" key="1">
    <source>
        <dbReference type="ARBA" id="ARBA00001974"/>
    </source>
</evidence>
<dbReference type="InterPro" id="IPR045170">
    <property type="entry name" value="MTOX"/>
</dbReference>
<dbReference type="GO" id="GO:0008115">
    <property type="term" value="F:sarcosine oxidase activity"/>
    <property type="evidence" value="ECO:0007669"/>
    <property type="project" value="TreeGrafter"/>
</dbReference>